<dbReference type="InterPro" id="IPR002104">
    <property type="entry name" value="Integrase_catalytic"/>
</dbReference>
<dbReference type="InterPro" id="IPR010998">
    <property type="entry name" value="Integrase_recombinase_N"/>
</dbReference>
<dbReference type="InterPro" id="IPR004107">
    <property type="entry name" value="Integrase_SAM-like_N"/>
</dbReference>
<evidence type="ECO:0000313" key="6">
    <source>
        <dbReference type="EMBL" id="KKM22853.1"/>
    </source>
</evidence>
<dbReference type="Pfam" id="PF00589">
    <property type="entry name" value="Phage_integrase"/>
    <property type="match status" value="1"/>
</dbReference>
<gene>
    <name evidence="6" type="ORF">LCGC14_1621080</name>
</gene>
<protein>
    <recommendedName>
        <fullName evidence="7">Integrase</fullName>
    </recommendedName>
</protein>
<dbReference type="InterPro" id="IPR011010">
    <property type="entry name" value="DNA_brk_join_enz"/>
</dbReference>
<keyword evidence="1" id="KW-0229">DNA integration</keyword>
<proteinExistence type="predicted"/>
<dbReference type="CDD" id="cd01182">
    <property type="entry name" value="INT_RitC_C_like"/>
    <property type="match status" value="1"/>
</dbReference>
<comment type="caution">
    <text evidence="6">The sequence shown here is derived from an EMBL/GenBank/DDBJ whole genome shotgun (WGS) entry which is preliminary data.</text>
</comment>
<dbReference type="Gene3D" id="1.10.150.130">
    <property type="match status" value="1"/>
</dbReference>
<dbReference type="InterPro" id="IPR013762">
    <property type="entry name" value="Integrase-like_cat_sf"/>
</dbReference>
<dbReference type="InterPro" id="IPR044068">
    <property type="entry name" value="CB"/>
</dbReference>
<evidence type="ECO:0000259" key="4">
    <source>
        <dbReference type="PROSITE" id="PS51898"/>
    </source>
</evidence>
<dbReference type="Gene3D" id="1.10.443.10">
    <property type="entry name" value="Intergrase catalytic core"/>
    <property type="match status" value="1"/>
</dbReference>
<keyword evidence="2" id="KW-0238">DNA-binding</keyword>
<dbReference type="EMBL" id="LAZR01013247">
    <property type="protein sequence ID" value="KKM22853.1"/>
    <property type="molecule type" value="Genomic_DNA"/>
</dbReference>
<feature type="domain" description="Core-binding (CB)" evidence="5">
    <location>
        <begin position="4"/>
        <end position="97"/>
    </location>
</feature>
<dbReference type="GO" id="GO:0015074">
    <property type="term" value="P:DNA integration"/>
    <property type="evidence" value="ECO:0007669"/>
    <property type="project" value="UniProtKB-KW"/>
</dbReference>
<feature type="domain" description="Tyr recombinase" evidence="4">
    <location>
        <begin position="121"/>
        <end position="311"/>
    </location>
</feature>
<organism evidence="6">
    <name type="scientific">marine sediment metagenome</name>
    <dbReference type="NCBI Taxonomy" id="412755"/>
    <lineage>
        <taxon>unclassified sequences</taxon>
        <taxon>metagenomes</taxon>
        <taxon>ecological metagenomes</taxon>
    </lineage>
</organism>
<dbReference type="PROSITE" id="PS51898">
    <property type="entry name" value="TYR_RECOMBINASE"/>
    <property type="match status" value="1"/>
</dbReference>
<dbReference type="SUPFAM" id="SSF56349">
    <property type="entry name" value="DNA breaking-rejoining enzymes"/>
    <property type="match status" value="1"/>
</dbReference>
<evidence type="ECO:0000256" key="3">
    <source>
        <dbReference type="ARBA" id="ARBA00023172"/>
    </source>
</evidence>
<dbReference type="PANTHER" id="PTHR30349">
    <property type="entry name" value="PHAGE INTEGRASE-RELATED"/>
    <property type="match status" value="1"/>
</dbReference>
<reference evidence="6" key="1">
    <citation type="journal article" date="2015" name="Nature">
        <title>Complex archaea that bridge the gap between prokaryotes and eukaryotes.</title>
        <authorList>
            <person name="Spang A."/>
            <person name="Saw J.H."/>
            <person name="Jorgensen S.L."/>
            <person name="Zaremba-Niedzwiedzka K."/>
            <person name="Martijn J."/>
            <person name="Lind A.E."/>
            <person name="van Eijk R."/>
            <person name="Schleper C."/>
            <person name="Guy L."/>
            <person name="Ettema T.J."/>
        </authorList>
    </citation>
    <scope>NUCLEOTIDE SEQUENCE</scope>
</reference>
<name>A0A0F9KL03_9ZZZZ</name>
<dbReference type="InterPro" id="IPR050090">
    <property type="entry name" value="Tyrosine_recombinase_XerCD"/>
</dbReference>
<keyword evidence="3" id="KW-0233">DNA recombination</keyword>
<dbReference type="PANTHER" id="PTHR30349:SF81">
    <property type="entry name" value="TYROSINE RECOMBINASE XERC"/>
    <property type="match status" value="1"/>
</dbReference>
<evidence type="ECO:0000259" key="5">
    <source>
        <dbReference type="PROSITE" id="PS51900"/>
    </source>
</evidence>
<sequence length="340" mass="38957">MKETDFARHLTGFLSKYLPGQRNLSGNTIASYRDAFKLFLVFCETEKKNKVDRLKLADISRELVVEYLIWLEEQRCCSISTRNQRLAAFRSFFHYVSTSAPETLLVCQKILNIPMKKNAQQIMSYFSPEGLHLLLEQPDTSRRQGRRDHALLVVLYDSAARVQELADLCVRDVRLENPATVTLRGKGRKTRIVPITSKTISILKQYFHEKGWLGKTASLDFPVFMNSRQFKLSRAGIAHILSKYVDSARKVNEGLIPQTVSPHSLRHSKAVHLLRSGVPLIYIRDFLGHVSVTTTEIYAKVDTEERRKALENAYEIPSQDLVPDWEADKGLMAWLCDLCK</sequence>
<dbReference type="Pfam" id="PF02899">
    <property type="entry name" value="Phage_int_SAM_1"/>
    <property type="match status" value="1"/>
</dbReference>
<dbReference type="GO" id="GO:0006310">
    <property type="term" value="P:DNA recombination"/>
    <property type="evidence" value="ECO:0007669"/>
    <property type="project" value="UniProtKB-KW"/>
</dbReference>
<dbReference type="GO" id="GO:0003677">
    <property type="term" value="F:DNA binding"/>
    <property type="evidence" value="ECO:0007669"/>
    <property type="project" value="UniProtKB-KW"/>
</dbReference>
<evidence type="ECO:0000256" key="2">
    <source>
        <dbReference type="ARBA" id="ARBA00023125"/>
    </source>
</evidence>
<dbReference type="AlphaFoldDB" id="A0A0F9KL03"/>
<accession>A0A0F9KL03</accession>
<dbReference type="PROSITE" id="PS51900">
    <property type="entry name" value="CB"/>
    <property type="match status" value="1"/>
</dbReference>
<evidence type="ECO:0008006" key="7">
    <source>
        <dbReference type="Google" id="ProtNLM"/>
    </source>
</evidence>
<evidence type="ECO:0000256" key="1">
    <source>
        <dbReference type="ARBA" id="ARBA00022908"/>
    </source>
</evidence>